<keyword evidence="1" id="KW-1133">Transmembrane helix</keyword>
<dbReference type="RefSeq" id="WP_346819239.1">
    <property type="nucleotide sequence ID" value="NZ_JBDKWZ010000001.1"/>
</dbReference>
<protein>
    <submittedName>
        <fullName evidence="3">Mechanosensitive ion channel domain-containing protein</fullName>
    </submittedName>
</protein>
<evidence type="ECO:0000256" key="1">
    <source>
        <dbReference type="SAM" id="Phobius"/>
    </source>
</evidence>
<evidence type="ECO:0000259" key="2">
    <source>
        <dbReference type="Pfam" id="PF00924"/>
    </source>
</evidence>
<dbReference type="GO" id="GO:0008381">
    <property type="term" value="F:mechanosensitive monoatomic ion channel activity"/>
    <property type="evidence" value="ECO:0007669"/>
    <property type="project" value="UniProtKB-ARBA"/>
</dbReference>
<feature type="domain" description="Mechanosensitive ion channel MscS" evidence="2">
    <location>
        <begin position="97"/>
        <end position="154"/>
    </location>
</feature>
<organism evidence="3 4">
    <name type="scientific">Rapidithrix thailandica</name>
    <dbReference type="NCBI Taxonomy" id="413964"/>
    <lineage>
        <taxon>Bacteria</taxon>
        <taxon>Pseudomonadati</taxon>
        <taxon>Bacteroidota</taxon>
        <taxon>Cytophagia</taxon>
        <taxon>Cytophagales</taxon>
        <taxon>Flammeovirgaceae</taxon>
        <taxon>Rapidithrix</taxon>
    </lineage>
</organism>
<dbReference type="AlphaFoldDB" id="A0AAW9RSA1"/>
<gene>
    <name evidence="3" type="ORF">AAG747_00945</name>
</gene>
<accession>A0AAW9RSA1</accession>
<name>A0AAW9RSA1_9BACT</name>
<keyword evidence="1" id="KW-0812">Transmembrane</keyword>
<dbReference type="InterPro" id="IPR010920">
    <property type="entry name" value="LSM_dom_sf"/>
</dbReference>
<feature type="transmembrane region" description="Helical" evidence="1">
    <location>
        <begin position="78"/>
        <end position="97"/>
    </location>
</feature>
<evidence type="ECO:0000313" key="3">
    <source>
        <dbReference type="EMBL" id="MEN7546452.1"/>
    </source>
</evidence>
<dbReference type="GO" id="GO:0016020">
    <property type="term" value="C:membrane"/>
    <property type="evidence" value="ECO:0007669"/>
    <property type="project" value="InterPro"/>
</dbReference>
<dbReference type="SUPFAM" id="SSF50182">
    <property type="entry name" value="Sm-like ribonucleoproteins"/>
    <property type="match status" value="1"/>
</dbReference>
<dbReference type="Pfam" id="PF00924">
    <property type="entry name" value="MS_channel_2nd"/>
    <property type="match status" value="1"/>
</dbReference>
<dbReference type="EMBL" id="JBDKWZ010000001">
    <property type="protein sequence ID" value="MEN7546452.1"/>
    <property type="molecule type" value="Genomic_DNA"/>
</dbReference>
<comment type="caution">
    <text evidence="3">The sequence shown here is derived from an EMBL/GenBank/DDBJ whole genome shotgun (WGS) entry which is preliminary data.</text>
</comment>
<feature type="transmembrane region" description="Helical" evidence="1">
    <location>
        <begin position="46"/>
        <end position="66"/>
    </location>
</feature>
<evidence type="ECO:0000313" key="4">
    <source>
        <dbReference type="Proteomes" id="UP001403385"/>
    </source>
</evidence>
<proteinExistence type="predicted"/>
<keyword evidence="1" id="KW-0472">Membrane</keyword>
<feature type="transmembrane region" description="Helical" evidence="1">
    <location>
        <begin position="12"/>
        <end position="34"/>
    </location>
</feature>
<sequence length="252" mass="29017">MKFLDFDIYTLAFIKYLIYGLLIFLSFFLLNKVAASLPFRRKYKDFTVRTLSIVEGLTWFLFIVYASQQLISDPTLNSIILLAICLVAIIWLAWFGVRDFIAGIILKSDGSLSRFERINVKGITGKILSLGYRSLELETDNGETVTIPYSRISGEMRIKPNPSKTVKSHRFELSLPKDMPVSETRDLLNTLVNSAPWSSLKKEPQLKILAETEDLYRFEIIIYTLQVEYFQKVKQYIHAHLPKVKFSNATVV</sequence>
<dbReference type="InterPro" id="IPR006685">
    <property type="entry name" value="MscS_channel_2nd"/>
</dbReference>
<reference evidence="3 4" key="1">
    <citation type="submission" date="2024-04" db="EMBL/GenBank/DDBJ databases">
        <title>Novel genus in family Flammeovirgaceae.</title>
        <authorList>
            <person name="Nguyen T.H."/>
            <person name="Vuong T.Q."/>
            <person name="Le H."/>
            <person name="Kim S.-G."/>
        </authorList>
    </citation>
    <scope>NUCLEOTIDE SEQUENCE [LARGE SCALE GENOMIC DNA]</scope>
    <source>
        <strain evidence="3 4">JCM 23209</strain>
    </source>
</reference>
<dbReference type="Proteomes" id="UP001403385">
    <property type="component" value="Unassembled WGS sequence"/>
</dbReference>
<keyword evidence="4" id="KW-1185">Reference proteome</keyword>